<reference evidence="2" key="1">
    <citation type="submission" date="2016-03" db="EMBL/GenBank/DDBJ databases">
        <authorList>
            <person name="Sibley D."/>
            <person name="Venepally P."/>
            <person name="Karamycheva S."/>
            <person name="Hadjithomas M."/>
            <person name="Khan A."/>
            <person name="Brunk B."/>
            <person name="Roos D."/>
            <person name="Caler E."/>
            <person name="Lorenzi H."/>
        </authorList>
    </citation>
    <scope>NUCLEOTIDE SEQUENCE [LARGE SCALE GENOMIC DNA]</scope>
    <source>
        <strain evidence="2">TgCatPRC2</strain>
    </source>
</reference>
<organism evidence="1 2">
    <name type="scientific">Toxoplasma gondii TgCatPRC2</name>
    <dbReference type="NCBI Taxonomy" id="1130821"/>
    <lineage>
        <taxon>Eukaryota</taxon>
        <taxon>Sar</taxon>
        <taxon>Alveolata</taxon>
        <taxon>Apicomplexa</taxon>
        <taxon>Conoidasida</taxon>
        <taxon>Coccidia</taxon>
        <taxon>Eucoccidiorida</taxon>
        <taxon>Eimeriorina</taxon>
        <taxon>Sarcocystidae</taxon>
        <taxon>Toxoplasma</taxon>
    </lineage>
</organism>
<gene>
    <name evidence="1" type="ORF">TGPRC2_424870</name>
</gene>
<dbReference type="VEuPathDB" id="ToxoDB:TGPRC2_424870"/>
<comment type="caution">
    <text evidence="1">The sequence shown here is derived from an EMBL/GenBank/DDBJ whole genome shotgun (WGS) entry which is preliminary data.</text>
</comment>
<sequence length="130" mass="14700">MTPGGFFHPLPRRFDLRQNASLSCKESTQLTISLLPSPPVHARLSLSLPPLFSRYVLVPRHRVCSLHLPRTLPASSSLGPSQELTMERFSSSSAFVLFLFFWRTRQRHHSVSKARIWLGSVQGYRGKASV</sequence>
<name>A0A151HED2_TOXGO</name>
<dbReference type="Proteomes" id="UP000075225">
    <property type="component" value="Unassembled WGS sequence"/>
</dbReference>
<dbReference type="AlphaFoldDB" id="A0A151HED2"/>
<proteinExistence type="predicted"/>
<dbReference type="EMBL" id="AHZP02001335">
    <property type="protein sequence ID" value="KYK67667.1"/>
    <property type="molecule type" value="Genomic_DNA"/>
</dbReference>
<evidence type="ECO:0000313" key="2">
    <source>
        <dbReference type="Proteomes" id="UP000075225"/>
    </source>
</evidence>
<accession>A0A151HED2</accession>
<evidence type="ECO:0000313" key="1">
    <source>
        <dbReference type="EMBL" id="KYK67667.1"/>
    </source>
</evidence>
<protein>
    <submittedName>
        <fullName evidence="1">Uncharacterized protein</fullName>
    </submittedName>
</protein>